<dbReference type="GO" id="GO:0008233">
    <property type="term" value="F:peptidase activity"/>
    <property type="evidence" value="ECO:0007669"/>
    <property type="project" value="UniProtKB-KW"/>
</dbReference>
<comment type="caution">
    <text evidence="9">The sequence shown here is derived from an EMBL/GenBank/DDBJ whole genome shotgun (WGS) entry which is preliminary data.</text>
</comment>
<dbReference type="RefSeq" id="WP_105935216.1">
    <property type="nucleotide sequence ID" value="NZ_PVNP01000157.1"/>
</dbReference>
<dbReference type="GO" id="GO:0006508">
    <property type="term" value="P:proteolysis"/>
    <property type="evidence" value="ECO:0007669"/>
    <property type="project" value="UniProtKB-KW"/>
</dbReference>
<dbReference type="InterPro" id="IPR003738">
    <property type="entry name" value="SRAP"/>
</dbReference>
<keyword evidence="4 8" id="KW-0378">Hydrolase</keyword>
<dbReference type="Pfam" id="PF02586">
    <property type="entry name" value="SRAP"/>
    <property type="match status" value="1"/>
</dbReference>
<evidence type="ECO:0000256" key="2">
    <source>
        <dbReference type="ARBA" id="ARBA00022670"/>
    </source>
</evidence>
<dbReference type="OrthoDB" id="6192129at2"/>
<dbReference type="EC" id="3.4.-.-" evidence="8"/>
<evidence type="ECO:0000256" key="6">
    <source>
        <dbReference type="ARBA" id="ARBA00023125"/>
    </source>
</evidence>
<name>A0A2S9V8U7_9ALTE</name>
<keyword evidence="2 8" id="KW-0645">Protease</keyword>
<reference evidence="10" key="1">
    <citation type="journal article" date="2020" name="Int. J. Syst. Evol. Microbiol.">
        <title>Alteromonas alba sp. nov., a marine bacterium isolated from the seawater of the West Pacific Ocean.</title>
        <authorList>
            <person name="Sun C."/>
            <person name="Wu Y.-H."/>
            <person name="Xamxidin M."/>
            <person name="Cheng H."/>
            <person name="Xu X.-W."/>
        </authorList>
    </citation>
    <scope>NUCLEOTIDE SEQUENCE [LARGE SCALE GENOMIC DNA]</scope>
    <source>
        <strain evidence="10">190</strain>
    </source>
</reference>
<dbReference type="Proteomes" id="UP000238949">
    <property type="component" value="Unassembled WGS sequence"/>
</dbReference>
<dbReference type="InterPro" id="IPR036590">
    <property type="entry name" value="SRAP-like"/>
</dbReference>
<evidence type="ECO:0000256" key="4">
    <source>
        <dbReference type="ARBA" id="ARBA00022801"/>
    </source>
</evidence>
<evidence type="ECO:0000256" key="3">
    <source>
        <dbReference type="ARBA" id="ARBA00022763"/>
    </source>
</evidence>
<gene>
    <name evidence="9" type="ORF">C6Y40_14510</name>
</gene>
<comment type="similarity">
    <text evidence="1 8">Belongs to the SOS response-associated peptidase family.</text>
</comment>
<keyword evidence="10" id="KW-1185">Reference proteome</keyword>
<organism evidence="9 10">
    <name type="scientific">Alteromonas alba</name>
    <dbReference type="NCBI Taxonomy" id="2079529"/>
    <lineage>
        <taxon>Bacteria</taxon>
        <taxon>Pseudomonadati</taxon>
        <taxon>Pseudomonadota</taxon>
        <taxon>Gammaproteobacteria</taxon>
        <taxon>Alteromonadales</taxon>
        <taxon>Alteromonadaceae</taxon>
        <taxon>Alteromonas/Salinimonas group</taxon>
        <taxon>Alteromonas</taxon>
    </lineage>
</organism>
<dbReference type="GO" id="GO:0016829">
    <property type="term" value="F:lyase activity"/>
    <property type="evidence" value="ECO:0007669"/>
    <property type="project" value="UniProtKB-KW"/>
</dbReference>
<evidence type="ECO:0000256" key="5">
    <source>
        <dbReference type="ARBA" id="ARBA00023124"/>
    </source>
</evidence>
<dbReference type="EMBL" id="PVNP01000157">
    <property type="protein sequence ID" value="PRO72880.1"/>
    <property type="molecule type" value="Genomic_DNA"/>
</dbReference>
<keyword evidence="6" id="KW-0238">DNA-binding</keyword>
<sequence length="238" mass="27350">MCGRLNVTDSPGVRQLCDQLEISFWPEEGMRFSRFVRATERVTIVLEQQGKRVARNAIWWLLLEPEHSTGIMHFKPSRYTSFNTRYDKLNVPRSAGYHSFRQHRCVIPVAGFGESQKVGSKMTYHDMIAEPDAQLAMGGLYREWHGHDSHGNEFVETSCSVVTLPPHEKLMDVHQKSTPLMLSLKDNSLQRWLDADTTEPEALEDLLTPKIRHQFKVQPINKPSLYQPAGESYDLEPD</sequence>
<dbReference type="SUPFAM" id="SSF143081">
    <property type="entry name" value="BB1717-like"/>
    <property type="match status" value="1"/>
</dbReference>
<evidence type="ECO:0000256" key="8">
    <source>
        <dbReference type="RuleBase" id="RU364100"/>
    </source>
</evidence>
<evidence type="ECO:0000313" key="9">
    <source>
        <dbReference type="EMBL" id="PRO72880.1"/>
    </source>
</evidence>
<evidence type="ECO:0000256" key="7">
    <source>
        <dbReference type="ARBA" id="ARBA00023239"/>
    </source>
</evidence>
<proteinExistence type="inferred from homology"/>
<evidence type="ECO:0000256" key="1">
    <source>
        <dbReference type="ARBA" id="ARBA00008136"/>
    </source>
</evidence>
<dbReference type="GO" id="GO:0106300">
    <property type="term" value="P:protein-DNA covalent cross-linking repair"/>
    <property type="evidence" value="ECO:0007669"/>
    <property type="project" value="InterPro"/>
</dbReference>
<dbReference type="Gene3D" id="3.90.1680.10">
    <property type="entry name" value="SOS response associated peptidase-like"/>
    <property type="match status" value="1"/>
</dbReference>
<keyword evidence="7" id="KW-0456">Lyase</keyword>
<keyword evidence="3" id="KW-0227">DNA damage</keyword>
<protein>
    <recommendedName>
        <fullName evidence="8">Abasic site processing protein</fullName>
        <ecNumber evidence="8">3.4.-.-</ecNumber>
    </recommendedName>
</protein>
<evidence type="ECO:0000313" key="10">
    <source>
        <dbReference type="Proteomes" id="UP000238949"/>
    </source>
</evidence>
<dbReference type="PANTHER" id="PTHR13604">
    <property type="entry name" value="DC12-RELATED"/>
    <property type="match status" value="1"/>
</dbReference>
<dbReference type="AlphaFoldDB" id="A0A2S9V8U7"/>
<dbReference type="GO" id="GO:0003697">
    <property type="term" value="F:single-stranded DNA binding"/>
    <property type="evidence" value="ECO:0007669"/>
    <property type="project" value="InterPro"/>
</dbReference>
<accession>A0A2S9V8U7</accession>
<keyword evidence="5" id="KW-0190">Covalent protein-DNA linkage</keyword>
<dbReference type="PANTHER" id="PTHR13604:SF0">
    <property type="entry name" value="ABASIC SITE PROCESSING PROTEIN HMCES"/>
    <property type="match status" value="1"/>
</dbReference>